<keyword evidence="2" id="KW-1185">Reference proteome</keyword>
<organism evidence="1 2">
    <name type="scientific">Paraburkholderia humisilvae</name>
    <dbReference type="NCBI Taxonomy" id="627669"/>
    <lineage>
        <taxon>Bacteria</taxon>
        <taxon>Pseudomonadati</taxon>
        <taxon>Pseudomonadota</taxon>
        <taxon>Betaproteobacteria</taxon>
        <taxon>Burkholderiales</taxon>
        <taxon>Burkholderiaceae</taxon>
        <taxon>Paraburkholderia</taxon>
    </lineage>
</organism>
<gene>
    <name evidence="1" type="ORF">LMG29542_07595</name>
</gene>
<protein>
    <submittedName>
        <fullName evidence="1">Uncharacterized protein</fullName>
    </submittedName>
</protein>
<sequence length="33" mass="3443">MTGERGCGFKAKCIARIAYHATVPIAVATPPVI</sequence>
<dbReference type="Proteomes" id="UP000494363">
    <property type="component" value="Unassembled WGS sequence"/>
</dbReference>
<reference evidence="1 2" key="1">
    <citation type="submission" date="2020-04" db="EMBL/GenBank/DDBJ databases">
        <authorList>
            <person name="De Canck E."/>
        </authorList>
    </citation>
    <scope>NUCLEOTIDE SEQUENCE [LARGE SCALE GENOMIC DNA]</scope>
    <source>
        <strain evidence="1 2">LMG 29542</strain>
    </source>
</reference>
<name>A0A6J5FA78_9BURK</name>
<dbReference type="AlphaFoldDB" id="A0A6J5FA78"/>
<evidence type="ECO:0000313" key="2">
    <source>
        <dbReference type="Proteomes" id="UP000494363"/>
    </source>
</evidence>
<dbReference type="EMBL" id="CADIKH010000097">
    <property type="protein sequence ID" value="CAB3774125.1"/>
    <property type="molecule type" value="Genomic_DNA"/>
</dbReference>
<proteinExistence type="predicted"/>
<evidence type="ECO:0000313" key="1">
    <source>
        <dbReference type="EMBL" id="CAB3774125.1"/>
    </source>
</evidence>
<accession>A0A6J5FA78</accession>